<dbReference type="InterPro" id="IPR018062">
    <property type="entry name" value="HTH_AraC-typ_CS"/>
</dbReference>
<dbReference type="InterPro" id="IPR018060">
    <property type="entry name" value="HTH_AraC"/>
</dbReference>
<dbReference type="Proteomes" id="UP000184164">
    <property type="component" value="Unassembled WGS sequence"/>
</dbReference>
<dbReference type="InterPro" id="IPR036890">
    <property type="entry name" value="HATPase_C_sf"/>
</dbReference>
<dbReference type="Gene3D" id="1.10.10.60">
    <property type="entry name" value="Homeodomain-like"/>
    <property type="match status" value="1"/>
</dbReference>
<dbReference type="Pfam" id="PF07495">
    <property type="entry name" value="Y_Y_Y"/>
    <property type="match status" value="1"/>
</dbReference>
<proteinExistence type="predicted"/>
<evidence type="ECO:0000256" key="1">
    <source>
        <dbReference type="ARBA" id="ARBA00000085"/>
    </source>
</evidence>
<dbReference type="GO" id="GO:0003700">
    <property type="term" value="F:DNA-binding transcription factor activity"/>
    <property type="evidence" value="ECO:0007669"/>
    <property type="project" value="InterPro"/>
</dbReference>
<dbReference type="SUPFAM" id="SSF63829">
    <property type="entry name" value="Calcium-dependent phosphotriesterase"/>
    <property type="match status" value="2"/>
</dbReference>
<keyword evidence="4" id="KW-0808">Transferase</keyword>
<sequence>MKWLPHIVFLFLSAAIYAQNISFQHLGINEGLSQNSVSSIVQDSLGRLWIGTRDGLNIFDGTTVESLRPIRGDSTSLLGHFVTDIVKDGASLWVVTKNGLSHLNIKTLKFTQYPITDCETVLPYRGEILVGTKSGLYKLNTCTKQLSPYSQILNGKFNLQHLYTDQSGLLWIGTVQGAYLYSPHQNKATRVLGKNTKYLFSDSQKRTWAGTYNDGIYLLDNKQQIIKHFTHKKEEPSSIINNIIRDINEDTNGNIWVGTLEGLSIIDGGNYSVTNYSHKNNDPSSLSHNSILCILRDNQGSMWLGTYFGGINYYNPSFAIYNKYTSKLNINSESNIGFNIIGEMLEDDDNNLWIASEGNGVDCYSREHKTFTHYPLSIKPLAQIPTNVKALTFLDKTHLMIGTHLGGLIVLNTKTGSFKTYLPDNENEYSISGNIIEDIIPFGDVFLLGTNKGVETFDPKTEKFSHLIIDAATSQPFTKRITCLYEDSYGVLWIGTLEQGLYAYHKEKKKLKAYKSSSTDLSTISSNNISCVYEDHYFRLWFGTHGGGLNLYNKEQDSFSALNVSNSNIPSDFIQGIKKSKQGNIWVATTKGLSILEVDNRHFINYSTQNGFPLGELNHRALYLTNDGEVFAGGINGLVSFKEEALLKQSNHFNTIFSSLKVNGERISPNDSSDILKEDLPYTKSIRLKSSQNSFTIQYSACNYISTSKSNYRYKLENLHDNWINAGNNTTLSFSKLPPGEYNLRVQSIDNDETTIIDDDNLKIIVEPPIYLTWYAFLLYISVSAGLAWGLNKLYRARLKITSQLKSELQEKEQIKKMNKAKLNFFTNISHEFRTPLTLINGTLEAIQENKNTSPQNLELVNKTLINTKRLNNLIDELLDFRKLEYGKSVLKVSQVEINGFLEEIFKVFKDNAQFRNISYQLNPLSSNSSIWIDSRQMEKVFFNIISNAFKFVTDKSGKIKIEAVEHKKHVDILVSDNGTGISSEEIDNIFDPYFQGKYSNPQKNRIGSGIGLAFSKSIIDEHKGRISVTSLLGEGTTVKISILKGNSHFSENVLVENPENIVFSKTGNQISSIPKHKAKLTQAPENAHTILIVEDNKDVQDLLYYMFCPDYKIITADNGKEGLDIAIEKQPDLIISDVMMPVMSGTEMCSILKRNIDTSHIPIVLLTAKAAPKYHIKGLETGADDYISKPYNGKILKTRIKSIIHNRMLIQQKYKFGSHLKISEVTSSVIDQKLLTKVESIITNHIDDPEFNVQDFAEEMNLSRSKLYQKIKGLTGQTPNDLILSMRLKKAAELLTEPANDFTVADVAYKVGYTDPRYFSKSFKSHFGVSPTKYGKKNSVIAV</sequence>
<dbReference type="SMART" id="SM00387">
    <property type="entry name" value="HATPase_c"/>
    <property type="match status" value="1"/>
</dbReference>
<dbReference type="STRING" id="1484053.SAMN05444274_106207"/>
<dbReference type="SUPFAM" id="SSF55874">
    <property type="entry name" value="ATPase domain of HSP90 chaperone/DNA topoisomerase II/histidine kinase"/>
    <property type="match status" value="1"/>
</dbReference>
<protein>
    <recommendedName>
        <fullName evidence="2">histidine kinase</fullName>
        <ecNumber evidence="2">2.7.13.3</ecNumber>
    </recommendedName>
</protein>
<dbReference type="RefSeq" id="WP_073002475.1">
    <property type="nucleotide sequence ID" value="NZ_FQUM01000006.1"/>
</dbReference>
<keyword evidence="8" id="KW-0804">Transcription</keyword>
<dbReference type="SMART" id="SM00448">
    <property type="entry name" value="REC"/>
    <property type="match status" value="1"/>
</dbReference>
<dbReference type="CDD" id="cd17574">
    <property type="entry name" value="REC_OmpR"/>
    <property type="match status" value="1"/>
</dbReference>
<dbReference type="InterPro" id="IPR003661">
    <property type="entry name" value="HisK_dim/P_dom"/>
</dbReference>
<dbReference type="SUPFAM" id="SSF47384">
    <property type="entry name" value="Homodimeric domain of signal transducing histidine kinase"/>
    <property type="match status" value="1"/>
</dbReference>
<dbReference type="SMART" id="SM00342">
    <property type="entry name" value="HTH_ARAC"/>
    <property type="match status" value="1"/>
</dbReference>
<feature type="domain" description="HTH araC/xylS-type" evidence="10">
    <location>
        <begin position="1237"/>
        <end position="1338"/>
    </location>
</feature>
<organism evidence="13 14">
    <name type="scientific">Mariniphaga anaerophila</name>
    <dbReference type="NCBI Taxonomy" id="1484053"/>
    <lineage>
        <taxon>Bacteria</taxon>
        <taxon>Pseudomonadati</taxon>
        <taxon>Bacteroidota</taxon>
        <taxon>Bacteroidia</taxon>
        <taxon>Marinilabiliales</taxon>
        <taxon>Prolixibacteraceae</taxon>
        <taxon>Mariniphaga</taxon>
    </lineage>
</organism>
<evidence type="ECO:0000256" key="6">
    <source>
        <dbReference type="ARBA" id="ARBA00023015"/>
    </source>
</evidence>
<keyword evidence="3 9" id="KW-0597">Phosphoprotein</keyword>
<dbReference type="PROSITE" id="PS01124">
    <property type="entry name" value="HTH_ARAC_FAMILY_2"/>
    <property type="match status" value="1"/>
</dbReference>
<dbReference type="InterPro" id="IPR013783">
    <property type="entry name" value="Ig-like_fold"/>
</dbReference>
<dbReference type="InterPro" id="IPR015943">
    <property type="entry name" value="WD40/YVTN_repeat-like_dom_sf"/>
</dbReference>
<feature type="domain" description="Histidine kinase" evidence="11">
    <location>
        <begin position="828"/>
        <end position="1047"/>
    </location>
</feature>
<evidence type="ECO:0000313" key="13">
    <source>
        <dbReference type="EMBL" id="SHF56541.1"/>
    </source>
</evidence>
<dbReference type="Gene3D" id="2.130.10.10">
    <property type="entry name" value="YVTN repeat-like/Quinoprotein amine dehydrogenase"/>
    <property type="match status" value="2"/>
</dbReference>
<feature type="domain" description="Response regulatory" evidence="12">
    <location>
        <begin position="1090"/>
        <end position="1205"/>
    </location>
</feature>
<dbReference type="SUPFAM" id="SSF101898">
    <property type="entry name" value="NHL repeat"/>
    <property type="match status" value="1"/>
</dbReference>
<accession>A0A1M5CPB0</accession>
<evidence type="ECO:0000259" key="10">
    <source>
        <dbReference type="PROSITE" id="PS01124"/>
    </source>
</evidence>
<dbReference type="Pfam" id="PF00072">
    <property type="entry name" value="Response_reg"/>
    <property type="match status" value="1"/>
</dbReference>
<evidence type="ECO:0000256" key="5">
    <source>
        <dbReference type="ARBA" id="ARBA00022777"/>
    </source>
</evidence>
<dbReference type="Pfam" id="PF12833">
    <property type="entry name" value="HTH_18"/>
    <property type="match status" value="1"/>
</dbReference>
<dbReference type="Pfam" id="PF00512">
    <property type="entry name" value="HisKA"/>
    <property type="match status" value="1"/>
</dbReference>
<dbReference type="InterPro" id="IPR001789">
    <property type="entry name" value="Sig_transdc_resp-reg_receiver"/>
</dbReference>
<dbReference type="Gene3D" id="2.60.40.10">
    <property type="entry name" value="Immunoglobulins"/>
    <property type="match status" value="1"/>
</dbReference>
<evidence type="ECO:0000256" key="8">
    <source>
        <dbReference type="ARBA" id="ARBA00023163"/>
    </source>
</evidence>
<comment type="catalytic activity">
    <reaction evidence="1">
        <text>ATP + protein L-histidine = ADP + protein N-phospho-L-histidine.</text>
        <dbReference type="EC" id="2.7.13.3"/>
    </reaction>
</comment>
<dbReference type="InterPro" id="IPR011123">
    <property type="entry name" value="Y_Y_Y"/>
</dbReference>
<dbReference type="GO" id="GO:0000155">
    <property type="term" value="F:phosphorelay sensor kinase activity"/>
    <property type="evidence" value="ECO:0007669"/>
    <property type="project" value="InterPro"/>
</dbReference>
<dbReference type="InterPro" id="IPR011006">
    <property type="entry name" value="CheY-like_superfamily"/>
</dbReference>
<dbReference type="Pfam" id="PF07494">
    <property type="entry name" value="Reg_prop"/>
    <property type="match status" value="4"/>
</dbReference>
<dbReference type="FunFam" id="2.60.40.10:FF:000791">
    <property type="entry name" value="Two-component system sensor histidine kinase/response regulator"/>
    <property type="match status" value="1"/>
</dbReference>
<dbReference type="OrthoDB" id="717811at2"/>
<dbReference type="InterPro" id="IPR003594">
    <property type="entry name" value="HATPase_dom"/>
</dbReference>
<keyword evidence="6" id="KW-0805">Transcription regulation</keyword>
<evidence type="ECO:0000256" key="3">
    <source>
        <dbReference type="ARBA" id="ARBA00022553"/>
    </source>
</evidence>
<evidence type="ECO:0000256" key="9">
    <source>
        <dbReference type="PROSITE-ProRule" id="PRU00169"/>
    </source>
</evidence>
<dbReference type="InterPro" id="IPR011110">
    <property type="entry name" value="Reg_prop"/>
</dbReference>
<name>A0A1M5CPB0_9BACT</name>
<keyword evidence="5" id="KW-0418">Kinase</keyword>
<dbReference type="FunFam" id="3.30.565.10:FF:000006">
    <property type="entry name" value="Sensor histidine kinase WalK"/>
    <property type="match status" value="1"/>
</dbReference>
<feature type="modified residue" description="4-aspartylphosphate" evidence="9">
    <location>
        <position position="1138"/>
    </location>
</feature>
<dbReference type="SUPFAM" id="SSF52172">
    <property type="entry name" value="CheY-like"/>
    <property type="match status" value="1"/>
</dbReference>
<evidence type="ECO:0000259" key="12">
    <source>
        <dbReference type="PROSITE" id="PS50110"/>
    </source>
</evidence>
<gene>
    <name evidence="13" type="ORF">SAMN05444274_106207</name>
</gene>
<dbReference type="Gene3D" id="1.10.287.130">
    <property type="match status" value="1"/>
</dbReference>
<dbReference type="PROSITE" id="PS50109">
    <property type="entry name" value="HIS_KIN"/>
    <property type="match status" value="1"/>
</dbReference>
<dbReference type="GO" id="GO:0043565">
    <property type="term" value="F:sequence-specific DNA binding"/>
    <property type="evidence" value="ECO:0007669"/>
    <property type="project" value="InterPro"/>
</dbReference>
<dbReference type="Gene3D" id="3.40.50.2300">
    <property type="match status" value="1"/>
</dbReference>
<dbReference type="PROSITE" id="PS00041">
    <property type="entry name" value="HTH_ARAC_FAMILY_1"/>
    <property type="match status" value="1"/>
</dbReference>
<dbReference type="SMART" id="SM00388">
    <property type="entry name" value="HisKA"/>
    <property type="match status" value="1"/>
</dbReference>
<reference evidence="13 14" key="1">
    <citation type="submission" date="2016-11" db="EMBL/GenBank/DDBJ databases">
        <authorList>
            <person name="Jaros S."/>
            <person name="Januszkiewicz K."/>
            <person name="Wedrychowicz H."/>
        </authorList>
    </citation>
    <scope>NUCLEOTIDE SEQUENCE [LARGE SCALE GENOMIC DNA]</scope>
    <source>
        <strain evidence="13 14">DSM 26910</strain>
    </source>
</reference>
<dbReference type="PROSITE" id="PS50110">
    <property type="entry name" value="RESPONSE_REGULATORY"/>
    <property type="match status" value="1"/>
</dbReference>
<dbReference type="InterPro" id="IPR036097">
    <property type="entry name" value="HisK_dim/P_sf"/>
</dbReference>
<dbReference type="CDD" id="cd00082">
    <property type="entry name" value="HisKA"/>
    <property type="match status" value="1"/>
</dbReference>
<dbReference type="EC" id="2.7.13.3" evidence="2"/>
<evidence type="ECO:0000256" key="2">
    <source>
        <dbReference type="ARBA" id="ARBA00012438"/>
    </source>
</evidence>
<evidence type="ECO:0000256" key="7">
    <source>
        <dbReference type="ARBA" id="ARBA00023125"/>
    </source>
</evidence>
<evidence type="ECO:0000256" key="4">
    <source>
        <dbReference type="ARBA" id="ARBA00022679"/>
    </source>
</evidence>
<evidence type="ECO:0000313" key="14">
    <source>
        <dbReference type="Proteomes" id="UP000184164"/>
    </source>
</evidence>
<dbReference type="Pfam" id="PF02518">
    <property type="entry name" value="HATPase_c"/>
    <property type="match status" value="1"/>
</dbReference>
<dbReference type="PANTHER" id="PTHR43547:SF2">
    <property type="entry name" value="HYBRID SIGNAL TRANSDUCTION HISTIDINE KINASE C"/>
    <property type="match status" value="1"/>
</dbReference>
<dbReference type="PANTHER" id="PTHR43547">
    <property type="entry name" value="TWO-COMPONENT HISTIDINE KINASE"/>
    <property type="match status" value="1"/>
</dbReference>
<dbReference type="PRINTS" id="PR00344">
    <property type="entry name" value="BCTRLSENSOR"/>
</dbReference>
<keyword evidence="14" id="KW-1185">Reference proteome</keyword>
<dbReference type="SUPFAM" id="SSF46689">
    <property type="entry name" value="Homeodomain-like"/>
    <property type="match status" value="1"/>
</dbReference>
<dbReference type="InterPro" id="IPR004358">
    <property type="entry name" value="Sig_transdc_His_kin-like_C"/>
</dbReference>
<keyword evidence="7" id="KW-0238">DNA-binding</keyword>
<evidence type="ECO:0000259" key="11">
    <source>
        <dbReference type="PROSITE" id="PS50109"/>
    </source>
</evidence>
<dbReference type="Gene3D" id="3.30.565.10">
    <property type="entry name" value="Histidine kinase-like ATPase, C-terminal domain"/>
    <property type="match status" value="1"/>
</dbReference>
<dbReference type="EMBL" id="FQUM01000006">
    <property type="protein sequence ID" value="SHF56541.1"/>
    <property type="molecule type" value="Genomic_DNA"/>
</dbReference>
<dbReference type="InterPro" id="IPR005467">
    <property type="entry name" value="His_kinase_dom"/>
</dbReference>
<dbReference type="InterPro" id="IPR009057">
    <property type="entry name" value="Homeodomain-like_sf"/>
</dbReference>